<dbReference type="InterPro" id="IPR052705">
    <property type="entry name" value="Gliding_Motility_GTPase"/>
</dbReference>
<evidence type="ECO:0000313" key="2">
    <source>
        <dbReference type="Proteomes" id="UP000807825"/>
    </source>
</evidence>
<dbReference type="GO" id="GO:0005525">
    <property type="term" value="F:GTP binding"/>
    <property type="evidence" value="ECO:0007669"/>
    <property type="project" value="InterPro"/>
</dbReference>
<dbReference type="Proteomes" id="UP000807825">
    <property type="component" value="Unassembled WGS sequence"/>
</dbReference>
<dbReference type="PANTHER" id="PTHR42708">
    <property type="entry name" value="ATP/GTP-BINDING PROTEIN-RELATED"/>
    <property type="match status" value="1"/>
</dbReference>
<protein>
    <submittedName>
        <fullName evidence="1">GTPase domain-containing protein</fullName>
    </submittedName>
</protein>
<evidence type="ECO:0000313" key="1">
    <source>
        <dbReference type="EMBL" id="MBI5248895.1"/>
    </source>
</evidence>
<comment type="caution">
    <text evidence="1">The sequence shown here is derived from an EMBL/GenBank/DDBJ whole genome shotgun (WGS) entry which is preliminary data.</text>
</comment>
<sequence length="202" mass="22295">MAIIRSKSNEVQCKIVYYGPGRGGKTTNLIMIHKAIGSRIRGDLISINTAGDRTIFFDFLPMDLGLIRNLSIKISVYTVPGQVRYNDTRRLVLRGADGVVFVADSMEVRRQQNIESLLNLRENLDLVGINPSSISLVLQYNKRDLAENGTKIMPVELMEMDLNPTSGLTSFEASAVTGVGVKETFKQICMLTVASVGSQLLR</sequence>
<gene>
    <name evidence="1" type="ORF">HY912_05320</name>
</gene>
<dbReference type="Pfam" id="PF00071">
    <property type="entry name" value="Ras"/>
    <property type="match status" value="1"/>
</dbReference>
<dbReference type="SUPFAM" id="SSF52540">
    <property type="entry name" value="P-loop containing nucleoside triphosphate hydrolases"/>
    <property type="match status" value="1"/>
</dbReference>
<dbReference type="PRINTS" id="PR00449">
    <property type="entry name" value="RASTRNSFRMNG"/>
</dbReference>
<dbReference type="GO" id="GO:0003924">
    <property type="term" value="F:GTPase activity"/>
    <property type="evidence" value="ECO:0007669"/>
    <property type="project" value="InterPro"/>
</dbReference>
<dbReference type="InterPro" id="IPR027417">
    <property type="entry name" value="P-loop_NTPase"/>
</dbReference>
<dbReference type="AlphaFoldDB" id="A0A9D6Z2L8"/>
<organism evidence="1 2">
    <name type="scientific">Desulfomonile tiedjei</name>
    <dbReference type="NCBI Taxonomy" id="2358"/>
    <lineage>
        <taxon>Bacteria</taxon>
        <taxon>Pseudomonadati</taxon>
        <taxon>Thermodesulfobacteriota</taxon>
        <taxon>Desulfomonilia</taxon>
        <taxon>Desulfomonilales</taxon>
        <taxon>Desulfomonilaceae</taxon>
        <taxon>Desulfomonile</taxon>
    </lineage>
</organism>
<dbReference type="EMBL" id="JACRDE010000154">
    <property type="protein sequence ID" value="MBI5248895.1"/>
    <property type="molecule type" value="Genomic_DNA"/>
</dbReference>
<accession>A0A9D6Z2L8</accession>
<dbReference type="InterPro" id="IPR001806">
    <property type="entry name" value="Small_GTPase"/>
</dbReference>
<proteinExistence type="predicted"/>
<dbReference type="CDD" id="cd00882">
    <property type="entry name" value="Ras_like_GTPase"/>
    <property type="match status" value="1"/>
</dbReference>
<dbReference type="PANTHER" id="PTHR42708:SF1">
    <property type="entry name" value="GLIDING MOTILITY PROTEIN MGLA"/>
    <property type="match status" value="1"/>
</dbReference>
<reference evidence="1" key="1">
    <citation type="submission" date="2020-07" db="EMBL/GenBank/DDBJ databases">
        <title>Huge and variable diversity of episymbiotic CPR bacteria and DPANN archaea in groundwater ecosystems.</title>
        <authorList>
            <person name="He C.Y."/>
            <person name="Keren R."/>
            <person name="Whittaker M."/>
            <person name="Farag I.F."/>
            <person name="Doudna J."/>
            <person name="Cate J.H.D."/>
            <person name="Banfield J.F."/>
        </authorList>
    </citation>
    <scope>NUCLEOTIDE SEQUENCE</scope>
    <source>
        <strain evidence="1">NC_groundwater_1664_Pr3_B-0.1um_52_9</strain>
    </source>
</reference>
<dbReference type="Gene3D" id="3.40.50.300">
    <property type="entry name" value="P-loop containing nucleotide triphosphate hydrolases"/>
    <property type="match status" value="1"/>
</dbReference>
<name>A0A9D6Z2L8_9BACT</name>